<dbReference type="InterPro" id="IPR015943">
    <property type="entry name" value="WD40/YVTN_repeat-like_dom_sf"/>
</dbReference>
<proteinExistence type="predicted"/>
<name>A0A0F9J8S4_9ZZZZ</name>
<dbReference type="Gene3D" id="2.130.10.10">
    <property type="entry name" value="YVTN repeat-like/Quinoprotein amine dehydrogenase"/>
    <property type="match status" value="1"/>
</dbReference>
<organism evidence="1">
    <name type="scientific">marine sediment metagenome</name>
    <dbReference type="NCBI Taxonomy" id="412755"/>
    <lineage>
        <taxon>unclassified sequences</taxon>
        <taxon>metagenomes</taxon>
        <taxon>ecological metagenomes</taxon>
    </lineage>
</organism>
<evidence type="ECO:0008006" key="2">
    <source>
        <dbReference type="Google" id="ProtNLM"/>
    </source>
</evidence>
<dbReference type="EMBL" id="LAZR01012040">
    <property type="protein sequence ID" value="KKM45980.1"/>
    <property type="molecule type" value="Genomic_DNA"/>
</dbReference>
<comment type="caution">
    <text evidence="1">The sequence shown here is derived from an EMBL/GenBank/DDBJ whole genome shotgun (WGS) entry which is preliminary data.</text>
</comment>
<evidence type="ECO:0000313" key="1">
    <source>
        <dbReference type="EMBL" id="KKM45980.1"/>
    </source>
</evidence>
<gene>
    <name evidence="1" type="ORF">LCGC14_1560080</name>
</gene>
<reference evidence="1" key="1">
    <citation type="journal article" date="2015" name="Nature">
        <title>Complex archaea that bridge the gap between prokaryotes and eukaryotes.</title>
        <authorList>
            <person name="Spang A."/>
            <person name="Saw J.H."/>
            <person name="Jorgensen S.L."/>
            <person name="Zaremba-Niedzwiedzka K."/>
            <person name="Martijn J."/>
            <person name="Lind A.E."/>
            <person name="van Eijk R."/>
            <person name="Schleper C."/>
            <person name="Guy L."/>
            <person name="Ettema T.J."/>
        </authorList>
    </citation>
    <scope>NUCLEOTIDE SEQUENCE</scope>
</reference>
<accession>A0A0F9J8S4</accession>
<protein>
    <recommendedName>
        <fullName evidence="2">Photosynthesis system II assembly factor Ycf48/Hcf136-like domain-containing protein</fullName>
    </recommendedName>
</protein>
<dbReference type="SUPFAM" id="SSF110296">
    <property type="entry name" value="Oligoxyloglucan reducing end-specific cellobiohydrolase"/>
    <property type="match status" value="1"/>
</dbReference>
<sequence length="502" mass="52978">MSESFIPAVNSLSRVFLIEGRAGPTHEPTFELCLKMMGLDQALGDVTRIECPDPNTPGKFIEVGTFRGAEERASTELVGRFAIDLRSTLIRLAKQGCPVDVQLHLGQCQDLSDFTAFEQVIVFEDVLATNIGTDELGALGSDEQGLINETLAISIGNYYQYFPIGFAERAATIVTNQVIDVVICDAIGCGNCEDESDGCQRIYSVTLQAGGSPGTPADVVFSLDGGATFLAHDVDSLGAAEDPTGIACITIYIVVISNDSASLHWALKSEFTATDDPDFTEVAAGFVAGGEPNDIWSLGNFAFIVGDGGYVYKTTDPTTGVTVVEDGTVQVDDLNAVHALSKDFAVAVGNNGAVIFTNGGDIWQEAPTRPVGIGIELLAVAIKSETEWWVGTDGGELYFTLNAGLNWTIKAFPGSSAGVVRDIDIVSDTVMFMAHDTAVPLGRVLRSLSGGESWQVLPEGAAPIVPNDQITALYGCRDNPNFVAAVGLADNGTDGIILVGED</sequence>
<dbReference type="AlphaFoldDB" id="A0A0F9J8S4"/>